<organism evidence="9 10">
    <name type="scientific">Vibrio furnissii</name>
    <dbReference type="NCBI Taxonomy" id="29494"/>
    <lineage>
        <taxon>Bacteria</taxon>
        <taxon>Pseudomonadati</taxon>
        <taxon>Pseudomonadota</taxon>
        <taxon>Gammaproteobacteria</taxon>
        <taxon>Vibrionales</taxon>
        <taxon>Vibrionaceae</taxon>
        <taxon>Vibrio</taxon>
    </lineage>
</organism>
<protein>
    <recommendedName>
        <fullName evidence="2">2-amino-4-hydroxy-6-hydroxymethyldihydropteridine diphosphokinase</fullName>
        <ecNumber evidence="2">2.7.6.3</ecNumber>
    </recommendedName>
</protein>
<evidence type="ECO:0000256" key="6">
    <source>
        <dbReference type="ARBA" id="ARBA00022840"/>
    </source>
</evidence>
<dbReference type="SUPFAM" id="SSF55083">
    <property type="entry name" value="6-hydroxymethyl-7,8-dihydropterin pyrophosphokinase, HPPK"/>
    <property type="match status" value="1"/>
</dbReference>
<dbReference type="RefSeq" id="WP_014205782.1">
    <property type="nucleotide sequence ID" value="NZ_LKHS01000007.1"/>
</dbReference>
<dbReference type="GO" id="GO:0005524">
    <property type="term" value="F:ATP binding"/>
    <property type="evidence" value="ECO:0007669"/>
    <property type="project" value="UniProtKB-KW"/>
</dbReference>
<dbReference type="AlphaFoldDB" id="A0A0Q2N2W3"/>
<dbReference type="PANTHER" id="PTHR43071:SF2">
    <property type="entry name" value="2-AMINO-4-HYDROXY-6-HYDROXYMETHYLDIHYDROPTERIDINE PYROPHOSPHOKINASE"/>
    <property type="match status" value="1"/>
</dbReference>
<dbReference type="Gene3D" id="3.30.70.560">
    <property type="entry name" value="7,8-Dihydro-6-hydroxymethylpterin-pyrophosphokinase HPPK"/>
    <property type="match status" value="1"/>
</dbReference>
<keyword evidence="7" id="KW-0289">Folate biosynthesis</keyword>
<evidence type="ECO:0000256" key="5">
    <source>
        <dbReference type="ARBA" id="ARBA00022777"/>
    </source>
</evidence>
<comment type="pathway">
    <text evidence="1">Cofactor biosynthesis; tetrahydrofolate biosynthesis; 2-amino-4-hydroxy-6-hydroxymethyl-7,8-dihydropteridine diphosphate from 7,8-dihydroneopterin triphosphate: step 4/4.</text>
</comment>
<proteinExistence type="predicted"/>
<dbReference type="OMA" id="YKYPFVT"/>
<dbReference type="CDD" id="cd00483">
    <property type="entry name" value="HPPK"/>
    <property type="match status" value="1"/>
</dbReference>
<evidence type="ECO:0000313" key="9">
    <source>
        <dbReference type="EMBL" id="KQH86143.1"/>
    </source>
</evidence>
<dbReference type="Proteomes" id="UP000051221">
    <property type="component" value="Unassembled WGS sequence"/>
</dbReference>
<evidence type="ECO:0000259" key="8">
    <source>
        <dbReference type="Pfam" id="PF01288"/>
    </source>
</evidence>
<keyword evidence="4" id="KW-0547">Nucleotide-binding</keyword>
<keyword evidence="5 9" id="KW-0418">Kinase</keyword>
<dbReference type="GO" id="GO:0003848">
    <property type="term" value="F:2-amino-4-hydroxy-6-hydroxymethyldihydropteridine diphosphokinase activity"/>
    <property type="evidence" value="ECO:0007669"/>
    <property type="project" value="UniProtKB-EC"/>
</dbReference>
<accession>A0A0Q2N2W3</accession>
<dbReference type="GO" id="GO:0046654">
    <property type="term" value="P:tetrahydrofolate biosynthetic process"/>
    <property type="evidence" value="ECO:0007669"/>
    <property type="project" value="UniProtKB-UniPathway"/>
</dbReference>
<sequence length="163" mass="18683">MITTYVGIGSNLQRHQHIEAAVGELRRIGRDLRLSTIYECESVGFDSHAFYNLVVEMKTELSLAELALTLRDIELRWGRDSQAKKFQDRTLDLDIILFGDTISATAPVLPRPDIYHYPFVIQPLYELCPERCIPGTQDTIQHVWQQAQGLEALKPVELWFALN</sequence>
<dbReference type="GO" id="GO:0046656">
    <property type="term" value="P:folic acid biosynthetic process"/>
    <property type="evidence" value="ECO:0007669"/>
    <property type="project" value="UniProtKB-KW"/>
</dbReference>
<evidence type="ECO:0000256" key="3">
    <source>
        <dbReference type="ARBA" id="ARBA00022679"/>
    </source>
</evidence>
<evidence type="ECO:0000313" key="10">
    <source>
        <dbReference type="Proteomes" id="UP000051221"/>
    </source>
</evidence>
<dbReference type="GO" id="GO:0016301">
    <property type="term" value="F:kinase activity"/>
    <property type="evidence" value="ECO:0007669"/>
    <property type="project" value="UniProtKB-KW"/>
</dbReference>
<dbReference type="InterPro" id="IPR035907">
    <property type="entry name" value="Hppk_sf"/>
</dbReference>
<keyword evidence="10" id="KW-1185">Reference proteome</keyword>
<comment type="caution">
    <text evidence="9">The sequence shown here is derived from an EMBL/GenBank/DDBJ whole genome shotgun (WGS) entry which is preliminary data.</text>
</comment>
<dbReference type="UniPathway" id="UPA00077">
    <property type="reaction ID" value="UER00155"/>
</dbReference>
<evidence type="ECO:0000256" key="1">
    <source>
        <dbReference type="ARBA" id="ARBA00005051"/>
    </source>
</evidence>
<dbReference type="InParanoid" id="A0A0Q2N2W3"/>
<keyword evidence="6" id="KW-0067">ATP-binding</keyword>
<evidence type="ECO:0000256" key="4">
    <source>
        <dbReference type="ARBA" id="ARBA00022741"/>
    </source>
</evidence>
<dbReference type="NCBIfam" id="TIGR01498">
    <property type="entry name" value="folK"/>
    <property type="match status" value="1"/>
</dbReference>
<dbReference type="Pfam" id="PF01288">
    <property type="entry name" value="HPPK"/>
    <property type="match status" value="1"/>
</dbReference>
<reference evidence="9 10" key="1">
    <citation type="submission" date="2015-08" db="EMBL/GenBank/DDBJ databases">
        <title>Antibacterial properties of a collection of Vibrionaceae strains.</title>
        <authorList>
            <person name="Giubergia S."/>
        </authorList>
    </citation>
    <scope>NUCLEOTIDE SEQUENCE [LARGE SCALE GENOMIC DNA]</scope>
    <source>
        <strain evidence="9 10">S0821</strain>
    </source>
</reference>
<gene>
    <name evidence="9" type="ORF">AMR76_08865</name>
</gene>
<evidence type="ECO:0000256" key="2">
    <source>
        <dbReference type="ARBA" id="ARBA00013253"/>
    </source>
</evidence>
<keyword evidence="3" id="KW-0808">Transferase</keyword>
<evidence type="ECO:0000256" key="7">
    <source>
        <dbReference type="ARBA" id="ARBA00022909"/>
    </source>
</evidence>
<dbReference type="PANTHER" id="PTHR43071">
    <property type="entry name" value="2-AMINO-4-HYDROXY-6-HYDROXYMETHYLDIHYDROPTERIDINE PYROPHOSPHOKINASE"/>
    <property type="match status" value="1"/>
</dbReference>
<name>A0A0Q2N2W3_VIBFU</name>
<dbReference type="InterPro" id="IPR000550">
    <property type="entry name" value="Hppk"/>
</dbReference>
<dbReference type="EC" id="2.7.6.3" evidence="2"/>
<feature type="domain" description="7,8-dihydro-6-hydroxymethylpterin-pyrophosphokinase" evidence="8">
    <location>
        <begin position="5"/>
        <end position="129"/>
    </location>
</feature>
<dbReference type="EMBL" id="LKHS01000007">
    <property type="protein sequence ID" value="KQH86143.1"/>
    <property type="molecule type" value="Genomic_DNA"/>
</dbReference>